<dbReference type="GO" id="GO:0000976">
    <property type="term" value="F:transcription cis-regulatory region binding"/>
    <property type="evidence" value="ECO:0007669"/>
    <property type="project" value="TreeGrafter"/>
</dbReference>
<evidence type="ECO:0000259" key="6">
    <source>
        <dbReference type="PROSITE" id="PS50048"/>
    </source>
</evidence>
<evidence type="ECO:0000256" key="5">
    <source>
        <dbReference type="ARBA" id="ARBA00023242"/>
    </source>
</evidence>
<dbReference type="CDD" id="cd00067">
    <property type="entry name" value="GAL4"/>
    <property type="match status" value="1"/>
</dbReference>
<evidence type="ECO:0000256" key="2">
    <source>
        <dbReference type="ARBA" id="ARBA00023015"/>
    </source>
</evidence>
<dbReference type="GO" id="GO:0000981">
    <property type="term" value="F:DNA-binding transcription factor activity, RNA polymerase II-specific"/>
    <property type="evidence" value="ECO:0007669"/>
    <property type="project" value="InterPro"/>
</dbReference>
<dbReference type="EMBL" id="CP034457">
    <property type="protein sequence ID" value="QBM87942.1"/>
    <property type="molecule type" value="Genomic_DNA"/>
</dbReference>
<dbReference type="PANTHER" id="PTHR31845">
    <property type="entry name" value="FINGER DOMAIN PROTEIN, PUTATIVE-RELATED"/>
    <property type="match status" value="1"/>
</dbReference>
<evidence type="ECO:0000256" key="1">
    <source>
        <dbReference type="ARBA" id="ARBA00004123"/>
    </source>
</evidence>
<dbReference type="Gene3D" id="4.10.240.10">
    <property type="entry name" value="Zn(2)-C6 fungal-type DNA-binding domain"/>
    <property type="match status" value="1"/>
</dbReference>
<evidence type="ECO:0000256" key="4">
    <source>
        <dbReference type="ARBA" id="ARBA00023163"/>
    </source>
</evidence>
<reference evidence="8" key="1">
    <citation type="submission" date="2019-03" db="EMBL/GenBank/DDBJ databases">
        <title>Snf2 controls pulcherriminic acid biosynthesis and connects pigmentation and antifungal activity of the yeast Metschnikowia pulcherrima.</title>
        <authorList>
            <person name="Gore-Lloyd D."/>
            <person name="Sumann I."/>
            <person name="Brachmann A.O."/>
            <person name="Schneeberger K."/>
            <person name="Ortiz-Merino R.A."/>
            <person name="Moreno-Beltran M."/>
            <person name="Schlaefli M."/>
            <person name="Kirner P."/>
            <person name="Santos Kron A."/>
            <person name="Wolfe K.H."/>
            <person name="Piel J."/>
            <person name="Ahrens C.H."/>
            <person name="Henk D."/>
            <person name="Freimoser F.M."/>
        </authorList>
    </citation>
    <scope>NUCLEOTIDE SEQUENCE [LARGE SCALE GENOMIC DNA]</scope>
    <source>
        <strain evidence="8">APC 1.2</strain>
    </source>
</reference>
<keyword evidence="5" id="KW-0539">Nucleus</keyword>
<evidence type="ECO:0000256" key="3">
    <source>
        <dbReference type="ARBA" id="ARBA00023125"/>
    </source>
</evidence>
<comment type="subcellular location">
    <subcellularLocation>
        <location evidence="1">Nucleus</location>
    </subcellularLocation>
</comment>
<sequence length="637" mass="73504">MVSIIMQRRRNLIVPKSLVKGEKVLKLCTHCRHNKTKCDAVLTSPYPCSYCSKKNIACKLDVTRPPKREHEMTEKLVHEVQALHRRLDSVISNKSRLVQKLIRSLHIRIPSLPPAHIQLQAALDSPSTTREEAASIYIDPIPTLSLSDSFTIHSNQNTRPVSISCERAATLFRAFEAKFCPYLPVLPTSFFQKELHDIHLESNLLFWVMMVTSLLTEGTLQEYADLAIHVQNLVVVDCWFNTPRSLYSLVALLILTTWPLPDNRSLKIQDRISVKYISLMKSLALQFGLHKLTFIDEFSRKTNMELDNKAEVNNAFRERIYKYVNINSNYWLVYLGLSTSNYNGFHQDFIVNRAANIDIYKQAEFSEQDNFINSLLKVSLVQLKMNETMSDSVDGEKQASKFIHLNMFEQIMDGYRSESSPLMNDELISLSLEFSRLQLYIYYLSKGDISVNGYRAVVYKTLSCCKSILDLFEKQFGGHENFFLIPIHYRFSIDLVSLTLLQIHSSPLLVSVDHYKQVKAEFLRSYKIITSDSKAEWMSLNQNFLAILRKFDACDKAKVLAFKWKTNSFFIIDKMSGYLVSSLHYELLWQVFQAEKMDESGEDIDINWGLFGLNPENKHHKEVMDYVVTSAPLLAPF</sequence>
<name>A0A4P6XKQ9_9ASCO</name>
<keyword evidence="3" id="KW-0238">DNA-binding</keyword>
<dbReference type="Pfam" id="PF00172">
    <property type="entry name" value="Zn_clus"/>
    <property type="match status" value="1"/>
</dbReference>
<dbReference type="PANTHER" id="PTHR31845:SF6">
    <property type="entry name" value="TRANSCRIPTION FACTOR SEF1-RELATED"/>
    <property type="match status" value="1"/>
</dbReference>
<dbReference type="InterPro" id="IPR001138">
    <property type="entry name" value="Zn2Cys6_DnaBD"/>
</dbReference>
<gene>
    <name evidence="7" type="primary">MPUL0B11560</name>
    <name evidence="7" type="ORF">METSCH_B11560</name>
</gene>
<evidence type="ECO:0000313" key="7">
    <source>
        <dbReference type="EMBL" id="QBM87942.1"/>
    </source>
</evidence>
<dbReference type="SUPFAM" id="SSF57701">
    <property type="entry name" value="Zn2/Cys6 DNA-binding domain"/>
    <property type="match status" value="1"/>
</dbReference>
<keyword evidence="2" id="KW-0805">Transcription regulation</keyword>
<keyword evidence="8" id="KW-1185">Reference proteome</keyword>
<evidence type="ECO:0000313" key="8">
    <source>
        <dbReference type="Proteomes" id="UP000292447"/>
    </source>
</evidence>
<accession>A0A4P6XKQ9</accession>
<proteinExistence type="predicted"/>
<dbReference type="GO" id="GO:0005634">
    <property type="term" value="C:nucleus"/>
    <property type="evidence" value="ECO:0007669"/>
    <property type="project" value="UniProtKB-SubCell"/>
</dbReference>
<dbReference type="PROSITE" id="PS50048">
    <property type="entry name" value="ZN2_CY6_FUNGAL_2"/>
    <property type="match status" value="1"/>
</dbReference>
<dbReference type="STRING" id="2163413.A0A4P6XKQ9"/>
<dbReference type="AlphaFoldDB" id="A0A4P6XKQ9"/>
<dbReference type="InterPro" id="IPR036864">
    <property type="entry name" value="Zn2-C6_fun-type_DNA-bd_sf"/>
</dbReference>
<dbReference type="GO" id="GO:0008270">
    <property type="term" value="F:zinc ion binding"/>
    <property type="evidence" value="ECO:0007669"/>
    <property type="project" value="InterPro"/>
</dbReference>
<organism evidence="7 8">
    <name type="scientific">Metschnikowia aff. pulcherrima</name>
    <dbReference type="NCBI Taxonomy" id="2163413"/>
    <lineage>
        <taxon>Eukaryota</taxon>
        <taxon>Fungi</taxon>
        <taxon>Dikarya</taxon>
        <taxon>Ascomycota</taxon>
        <taxon>Saccharomycotina</taxon>
        <taxon>Pichiomycetes</taxon>
        <taxon>Metschnikowiaceae</taxon>
        <taxon>Metschnikowia</taxon>
    </lineage>
</organism>
<protein>
    <submittedName>
        <fullName evidence="7">Zn(2)-Cys(6) binuclear cluster domain-containing protein</fullName>
    </submittedName>
</protein>
<keyword evidence="4" id="KW-0804">Transcription</keyword>
<dbReference type="InterPro" id="IPR051089">
    <property type="entry name" value="prtT"/>
</dbReference>
<dbReference type="Proteomes" id="UP000292447">
    <property type="component" value="Chromosome II"/>
</dbReference>
<feature type="domain" description="Zn(2)-C6 fungal-type" evidence="6">
    <location>
        <begin position="27"/>
        <end position="60"/>
    </location>
</feature>